<keyword evidence="1" id="KW-0472">Membrane</keyword>
<dbReference type="Proteomes" id="UP000249590">
    <property type="component" value="Unassembled WGS sequence"/>
</dbReference>
<dbReference type="AlphaFoldDB" id="A0A8B2NN57"/>
<dbReference type="Pfam" id="PF11003">
    <property type="entry name" value="DUF2842"/>
    <property type="match status" value="1"/>
</dbReference>
<reference evidence="2 3" key="1">
    <citation type="submission" date="2018-05" db="EMBL/GenBank/DDBJ databases">
        <title>Acuticoccus sediminis sp. nov., isolated from deep-sea sediment of Indian Ocean.</title>
        <authorList>
            <person name="Liu X."/>
            <person name="Lai Q."/>
            <person name="Du Y."/>
            <person name="Sun F."/>
            <person name="Zhang X."/>
            <person name="Wang S."/>
            <person name="Shao Z."/>
        </authorList>
    </citation>
    <scope>NUCLEOTIDE SEQUENCE [LARGE SCALE GENOMIC DNA]</scope>
    <source>
        <strain evidence="2 3">PTG4-2</strain>
    </source>
</reference>
<dbReference type="InterPro" id="IPR021265">
    <property type="entry name" value="DUF2842"/>
</dbReference>
<evidence type="ECO:0000256" key="1">
    <source>
        <dbReference type="SAM" id="Phobius"/>
    </source>
</evidence>
<protein>
    <submittedName>
        <fullName evidence="2">DUF2842 domain-containing protein</fullName>
    </submittedName>
</protein>
<gene>
    <name evidence="2" type="ORF">DLJ53_23855</name>
</gene>
<keyword evidence="3" id="KW-1185">Reference proteome</keyword>
<dbReference type="OrthoDB" id="7510023at2"/>
<proteinExistence type="predicted"/>
<evidence type="ECO:0000313" key="2">
    <source>
        <dbReference type="EMBL" id="RAH99608.1"/>
    </source>
</evidence>
<comment type="caution">
    <text evidence="2">The sequence shown here is derived from an EMBL/GenBank/DDBJ whole genome shotgun (WGS) entry which is preliminary data.</text>
</comment>
<dbReference type="EMBL" id="QHHQ01000005">
    <property type="protein sequence ID" value="RAH99608.1"/>
    <property type="molecule type" value="Genomic_DNA"/>
</dbReference>
<evidence type="ECO:0000313" key="3">
    <source>
        <dbReference type="Proteomes" id="UP000249590"/>
    </source>
</evidence>
<keyword evidence="1" id="KW-1133">Transmembrane helix</keyword>
<organism evidence="2 3">
    <name type="scientific">Acuticoccus sediminis</name>
    <dbReference type="NCBI Taxonomy" id="2184697"/>
    <lineage>
        <taxon>Bacteria</taxon>
        <taxon>Pseudomonadati</taxon>
        <taxon>Pseudomonadota</taxon>
        <taxon>Alphaproteobacteria</taxon>
        <taxon>Hyphomicrobiales</taxon>
        <taxon>Amorphaceae</taxon>
        <taxon>Acuticoccus</taxon>
    </lineage>
</organism>
<feature type="transmembrane region" description="Helical" evidence="1">
    <location>
        <begin position="7"/>
        <end position="26"/>
    </location>
</feature>
<name>A0A8B2NN57_9HYPH</name>
<keyword evidence="1" id="KW-0812">Transmembrane</keyword>
<sequence>MRKLIGTLVTVTFLFIYVLMAMVLAARLLPGTNGVTQLAYYVVAGLLWVIPVGLLIKWMERG</sequence>
<accession>A0A8B2NN57</accession>
<feature type="transmembrane region" description="Helical" evidence="1">
    <location>
        <begin position="38"/>
        <end position="56"/>
    </location>
</feature>